<organism evidence="1 2">
    <name type="scientific">Portunus trituberculatus</name>
    <name type="common">Swimming crab</name>
    <name type="synonym">Neptunus trituberculatus</name>
    <dbReference type="NCBI Taxonomy" id="210409"/>
    <lineage>
        <taxon>Eukaryota</taxon>
        <taxon>Metazoa</taxon>
        <taxon>Ecdysozoa</taxon>
        <taxon>Arthropoda</taxon>
        <taxon>Crustacea</taxon>
        <taxon>Multicrustacea</taxon>
        <taxon>Malacostraca</taxon>
        <taxon>Eumalacostraca</taxon>
        <taxon>Eucarida</taxon>
        <taxon>Decapoda</taxon>
        <taxon>Pleocyemata</taxon>
        <taxon>Brachyura</taxon>
        <taxon>Eubrachyura</taxon>
        <taxon>Portunoidea</taxon>
        <taxon>Portunidae</taxon>
        <taxon>Portuninae</taxon>
        <taxon>Portunus</taxon>
    </lineage>
</organism>
<protein>
    <submittedName>
        <fullName evidence="1">Uncharacterized protein</fullName>
    </submittedName>
</protein>
<dbReference type="Proteomes" id="UP000324222">
    <property type="component" value="Unassembled WGS sequence"/>
</dbReference>
<keyword evidence="2" id="KW-1185">Reference proteome</keyword>
<dbReference type="AlphaFoldDB" id="A0A5B7H4X5"/>
<evidence type="ECO:0000313" key="1">
    <source>
        <dbReference type="EMBL" id="MPC64407.1"/>
    </source>
</evidence>
<gene>
    <name evidence="1" type="ORF">E2C01_058522</name>
</gene>
<sequence length="91" mass="9977">MFPVVGLFSGNLASPFLPEAVSFSSRQRPSSPLPLPAAYHHQSQYKERITVFFSAITCIPCPKGGSVGQGRITDRTNRNRIHCCGVVKRCV</sequence>
<proteinExistence type="predicted"/>
<evidence type="ECO:0000313" key="2">
    <source>
        <dbReference type="Proteomes" id="UP000324222"/>
    </source>
</evidence>
<comment type="caution">
    <text evidence="1">The sequence shown here is derived from an EMBL/GenBank/DDBJ whole genome shotgun (WGS) entry which is preliminary data.</text>
</comment>
<name>A0A5B7H4X5_PORTR</name>
<reference evidence="1 2" key="1">
    <citation type="submission" date="2019-05" db="EMBL/GenBank/DDBJ databases">
        <title>Another draft genome of Portunus trituberculatus and its Hox gene families provides insights of decapod evolution.</title>
        <authorList>
            <person name="Jeong J.-H."/>
            <person name="Song I."/>
            <person name="Kim S."/>
            <person name="Choi T."/>
            <person name="Kim D."/>
            <person name="Ryu S."/>
            <person name="Kim W."/>
        </authorList>
    </citation>
    <scope>NUCLEOTIDE SEQUENCE [LARGE SCALE GENOMIC DNA]</scope>
    <source>
        <tissue evidence="1">Muscle</tissue>
    </source>
</reference>
<dbReference type="EMBL" id="VSRR010022041">
    <property type="protein sequence ID" value="MPC64407.1"/>
    <property type="molecule type" value="Genomic_DNA"/>
</dbReference>
<accession>A0A5B7H4X5</accession>